<dbReference type="SUPFAM" id="SSF51230">
    <property type="entry name" value="Single hybrid motif"/>
    <property type="match status" value="1"/>
</dbReference>
<dbReference type="EMBL" id="JAVRHM010000012">
    <property type="protein sequence ID" value="MDT0690366.1"/>
    <property type="molecule type" value="Genomic_DNA"/>
</dbReference>
<evidence type="ECO:0000256" key="7">
    <source>
        <dbReference type="ARBA" id="ARBA00023160"/>
    </source>
</evidence>
<evidence type="ECO:0000256" key="10">
    <source>
        <dbReference type="SAM" id="MobiDB-lite"/>
    </source>
</evidence>
<gene>
    <name evidence="12" type="primary">accB</name>
    <name evidence="12" type="ORF">RM549_11255</name>
</gene>
<dbReference type="PRINTS" id="PR01071">
    <property type="entry name" value="ACOABIOTINCC"/>
</dbReference>
<name>A0ABU3E310_9FLAO</name>
<keyword evidence="7 9" id="KW-0275">Fatty acid biosynthesis</keyword>
<dbReference type="PROSITE" id="PS00188">
    <property type="entry name" value="BIOTIN"/>
    <property type="match status" value="1"/>
</dbReference>
<dbReference type="InterPro" id="IPR050709">
    <property type="entry name" value="Biotin_Carboxyl_Carrier/Decarb"/>
</dbReference>
<dbReference type="PANTHER" id="PTHR45266">
    <property type="entry name" value="OXALOACETATE DECARBOXYLASE ALPHA CHAIN"/>
    <property type="match status" value="1"/>
</dbReference>
<comment type="function">
    <text evidence="1 9">This protein is a component of the acetyl coenzyme A carboxylase complex; first, biotin carboxylase catalyzes the carboxylation of the carrier protein and then the transcarboxylase transfers the carboxyl group to form malonyl-CoA.</text>
</comment>
<feature type="domain" description="Lipoyl-binding" evidence="11">
    <location>
        <begin position="92"/>
        <end position="168"/>
    </location>
</feature>
<dbReference type="InterPro" id="IPR011053">
    <property type="entry name" value="Single_hybrid_motif"/>
</dbReference>
<feature type="compositionally biased region" description="Polar residues" evidence="10">
    <location>
        <begin position="53"/>
        <end position="63"/>
    </location>
</feature>
<dbReference type="InterPro" id="IPR001249">
    <property type="entry name" value="AcCoA_biotinCC"/>
</dbReference>
<organism evidence="12 13">
    <name type="scientific">Autumnicola patrickiae</name>
    <dbReference type="NCBI Taxonomy" id="3075591"/>
    <lineage>
        <taxon>Bacteria</taxon>
        <taxon>Pseudomonadati</taxon>
        <taxon>Bacteroidota</taxon>
        <taxon>Flavobacteriia</taxon>
        <taxon>Flavobacteriales</taxon>
        <taxon>Flavobacteriaceae</taxon>
        <taxon>Autumnicola</taxon>
    </lineage>
</organism>
<keyword evidence="12" id="KW-0436">Ligase</keyword>
<evidence type="ECO:0000256" key="3">
    <source>
        <dbReference type="ARBA" id="ARBA00017562"/>
    </source>
</evidence>
<dbReference type="CDD" id="cd06850">
    <property type="entry name" value="biotinyl_domain"/>
    <property type="match status" value="1"/>
</dbReference>
<accession>A0ABU3E310</accession>
<dbReference type="PANTHER" id="PTHR45266:SF3">
    <property type="entry name" value="OXALOACETATE DECARBOXYLASE ALPHA CHAIN"/>
    <property type="match status" value="1"/>
</dbReference>
<evidence type="ECO:0000256" key="2">
    <source>
        <dbReference type="ARBA" id="ARBA00005194"/>
    </source>
</evidence>
<comment type="pathway">
    <text evidence="2 9">Lipid metabolism; fatty acid biosynthesis.</text>
</comment>
<dbReference type="Proteomes" id="UP001261624">
    <property type="component" value="Unassembled WGS sequence"/>
</dbReference>
<evidence type="ECO:0000256" key="8">
    <source>
        <dbReference type="ARBA" id="ARBA00023267"/>
    </source>
</evidence>
<evidence type="ECO:0000259" key="11">
    <source>
        <dbReference type="PROSITE" id="PS50968"/>
    </source>
</evidence>
<dbReference type="Gene3D" id="2.40.50.100">
    <property type="match status" value="1"/>
</dbReference>
<evidence type="ECO:0000256" key="5">
    <source>
        <dbReference type="ARBA" id="ARBA00022832"/>
    </source>
</evidence>
<feature type="region of interest" description="Disordered" evidence="10">
    <location>
        <begin position="45"/>
        <end position="91"/>
    </location>
</feature>
<keyword evidence="13" id="KW-1185">Reference proteome</keyword>
<keyword evidence="8 9" id="KW-0092">Biotin</keyword>
<reference evidence="12 13" key="1">
    <citation type="submission" date="2023-09" db="EMBL/GenBank/DDBJ databases">
        <authorList>
            <person name="Rey-Velasco X."/>
        </authorList>
    </citation>
    <scope>NUCLEOTIDE SEQUENCE [LARGE SCALE GENOMIC DNA]</scope>
    <source>
        <strain evidence="12 13">F188</strain>
    </source>
</reference>
<protein>
    <recommendedName>
        <fullName evidence="3 9">Biotin carboxyl carrier protein of acetyl-CoA carboxylase</fullName>
    </recommendedName>
</protein>
<keyword evidence="5 9" id="KW-0276">Fatty acid metabolism</keyword>
<keyword evidence="6 9" id="KW-0443">Lipid metabolism</keyword>
<proteinExistence type="predicted"/>
<dbReference type="NCBIfam" id="TIGR00531">
    <property type="entry name" value="BCCP"/>
    <property type="match status" value="1"/>
</dbReference>
<dbReference type="InterPro" id="IPR001882">
    <property type="entry name" value="Biotin_BS"/>
</dbReference>
<sequence length="170" mass="18356">MDLKEIQNLIKFVAKSGASEVKLETGDVKITIKTGGSDDKETIVQQVPMAGQMPQQMPVQQHAPSPAPEAVPQSGSSSSDKKESASEDNSNYITVKSPIIGTFYRKPSPDKSVFVEVGDSIKEGDVLCVIEAMKLFNEIESEVSGKIVKVLVDDSSPVEFDQPLFLVDPS</sequence>
<evidence type="ECO:0000256" key="9">
    <source>
        <dbReference type="RuleBase" id="RU364072"/>
    </source>
</evidence>
<evidence type="ECO:0000313" key="13">
    <source>
        <dbReference type="Proteomes" id="UP001261624"/>
    </source>
</evidence>
<evidence type="ECO:0000313" key="12">
    <source>
        <dbReference type="EMBL" id="MDT0690366.1"/>
    </source>
</evidence>
<dbReference type="RefSeq" id="WP_311684825.1">
    <property type="nucleotide sequence ID" value="NZ_JAVRHM010000012.1"/>
</dbReference>
<dbReference type="Pfam" id="PF00364">
    <property type="entry name" value="Biotin_lipoyl"/>
    <property type="match status" value="1"/>
</dbReference>
<dbReference type="PROSITE" id="PS50968">
    <property type="entry name" value="BIOTINYL_LIPOYL"/>
    <property type="match status" value="1"/>
</dbReference>
<comment type="caution">
    <text evidence="12">The sequence shown here is derived from an EMBL/GenBank/DDBJ whole genome shotgun (WGS) entry which is preliminary data.</text>
</comment>
<dbReference type="GO" id="GO:0003989">
    <property type="term" value="F:acetyl-CoA carboxylase activity"/>
    <property type="evidence" value="ECO:0007669"/>
    <property type="project" value="UniProtKB-EC"/>
</dbReference>
<evidence type="ECO:0000256" key="6">
    <source>
        <dbReference type="ARBA" id="ARBA00023098"/>
    </source>
</evidence>
<dbReference type="InterPro" id="IPR000089">
    <property type="entry name" value="Biotin_lipoyl"/>
</dbReference>
<keyword evidence="4 9" id="KW-0444">Lipid biosynthesis</keyword>
<evidence type="ECO:0000256" key="4">
    <source>
        <dbReference type="ARBA" id="ARBA00022516"/>
    </source>
</evidence>
<evidence type="ECO:0000256" key="1">
    <source>
        <dbReference type="ARBA" id="ARBA00003761"/>
    </source>
</evidence>